<dbReference type="Proteomes" id="UP000236291">
    <property type="component" value="Unassembled WGS sequence"/>
</dbReference>
<reference evidence="1 2" key="1">
    <citation type="journal article" date="2014" name="Am. J. Bot.">
        <title>Genome assembly and annotation for red clover (Trifolium pratense; Fabaceae).</title>
        <authorList>
            <person name="Istvanek J."/>
            <person name="Jaros M."/>
            <person name="Krenek A."/>
            <person name="Repkova J."/>
        </authorList>
    </citation>
    <scope>NUCLEOTIDE SEQUENCE [LARGE SCALE GENOMIC DNA]</scope>
    <source>
        <strain evidence="2">cv. Tatra</strain>
        <tissue evidence="1">Young leaves</tissue>
    </source>
</reference>
<organism evidence="1 2">
    <name type="scientific">Trifolium pratense</name>
    <name type="common">Red clover</name>
    <dbReference type="NCBI Taxonomy" id="57577"/>
    <lineage>
        <taxon>Eukaryota</taxon>
        <taxon>Viridiplantae</taxon>
        <taxon>Streptophyta</taxon>
        <taxon>Embryophyta</taxon>
        <taxon>Tracheophyta</taxon>
        <taxon>Spermatophyta</taxon>
        <taxon>Magnoliopsida</taxon>
        <taxon>eudicotyledons</taxon>
        <taxon>Gunneridae</taxon>
        <taxon>Pentapetalae</taxon>
        <taxon>rosids</taxon>
        <taxon>fabids</taxon>
        <taxon>Fabales</taxon>
        <taxon>Fabaceae</taxon>
        <taxon>Papilionoideae</taxon>
        <taxon>50 kb inversion clade</taxon>
        <taxon>NPAAA clade</taxon>
        <taxon>Hologalegina</taxon>
        <taxon>IRL clade</taxon>
        <taxon>Trifolieae</taxon>
        <taxon>Trifolium</taxon>
    </lineage>
</organism>
<dbReference type="AlphaFoldDB" id="A0A2K3NH74"/>
<dbReference type="EMBL" id="ASHM01021262">
    <property type="protein sequence ID" value="PNY02369.1"/>
    <property type="molecule type" value="Genomic_DNA"/>
</dbReference>
<protein>
    <submittedName>
        <fullName evidence="1">Uncharacterized protein</fullName>
    </submittedName>
</protein>
<accession>A0A2K3NH74</accession>
<evidence type="ECO:0000313" key="1">
    <source>
        <dbReference type="EMBL" id="PNY02369.1"/>
    </source>
</evidence>
<comment type="caution">
    <text evidence="1">The sequence shown here is derived from an EMBL/GenBank/DDBJ whole genome shotgun (WGS) entry which is preliminary data.</text>
</comment>
<proteinExistence type="predicted"/>
<name>A0A2K3NH74_TRIPR</name>
<sequence>MQPETQMIQEMARTETTEMEGDDGIYQISLPATIDAAETIRMRTNEEGDLTVIETDPFTLRILESRIPRTLEKLPKMESYDGIADSDEHLEARAH</sequence>
<evidence type="ECO:0000313" key="2">
    <source>
        <dbReference type="Proteomes" id="UP000236291"/>
    </source>
</evidence>
<gene>
    <name evidence="1" type="ORF">L195_g025676</name>
</gene>
<reference evidence="1 2" key="2">
    <citation type="journal article" date="2017" name="Front. Plant Sci.">
        <title>Gene Classification and Mining of Molecular Markers Useful in Red Clover (Trifolium pratense) Breeding.</title>
        <authorList>
            <person name="Istvanek J."/>
            <person name="Dluhosova J."/>
            <person name="Dluhos P."/>
            <person name="Patkova L."/>
            <person name="Nedelnik J."/>
            <person name="Repkova J."/>
        </authorList>
    </citation>
    <scope>NUCLEOTIDE SEQUENCE [LARGE SCALE GENOMIC DNA]</scope>
    <source>
        <strain evidence="2">cv. Tatra</strain>
        <tissue evidence="1">Young leaves</tissue>
    </source>
</reference>